<dbReference type="AlphaFoldDB" id="H0GZ09"/>
<dbReference type="FunFam" id="3.40.50.720:FF:000738">
    <property type="entry name" value="Galactose/lactose metabolism regulatory protein GAL80"/>
    <property type="match status" value="1"/>
</dbReference>
<gene>
    <name evidence="3" type="ORF">VIN7_9028</name>
</gene>
<dbReference type="SUPFAM" id="SSF55347">
    <property type="entry name" value="Glyceraldehyde-3-phosphate dehydrogenase-like, C-terminal domain"/>
    <property type="match status" value="1"/>
</dbReference>
<evidence type="ECO:0000313" key="4">
    <source>
        <dbReference type="Proteomes" id="UP000009009"/>
    </source>
</evidence>
<dbReference type="InterPro" id="IPR036291">
    <property type="entry name" value="NAD(P)-bd_dom_sf"/>
</dbReference>
<dbReference type="InterPro" id="IPR000683">
    <property type="entry name" value="Gfo/Idh/MocA-like_OxRdtase_N"/>
</dbReference>
<reference evidence="3 4" key="1">
    <citation type="journal article" date="2012" name="FEMS Yeast Res.">
        <title>The genome sequence of the wine yeast VIN7 reveals an allotriploid hybrid genome with Saccharomyces cerevisiae and Saccharomyces kudriavzevii origins.</title>
        <authorList>
            <person name="Borneman A.R."/>
            <person name="Desany B.A."/>
            <person name="Riches D."/>
            <person name="Affourtit J.P."/>
            <person name="Forgan A.H."/>
            <person name="Pretorius I.S."/>
            <person name="Egholm M."/>
            <person name="Chambers P.J."/>
        </authorList>
    </citation>
    <scope>NUCLEOTIDE SEQUENCE [LARGE SCALE GENOMIC DNA]</scope>
    <source>
        <strain evidence="3 4">VIN7</strain>
    </source>
</reference>
<evidence type="ECO:0000259" key="2">
    <source>
        <dbReference type="Pfam" id="PF22685"/>
    </source>
</evidence>
<name>H0GZ09_SACCK</name>
<dbReference type="PANTHER" id="PTHR43708:SF1">
    <property type="entry name" value="GALACTOSE_LACTOSE METABOLISM REGULATORY PROTEIN GAL80"/>
    <property type="match status" value="1"/>
</dbReference>
<dbReference type="Gene3D" id="3.40.50.720">
    <property type="entry name" value="NAD(P)-binding Rossmann-like Domain"/>
    <property type="match status" value="2"/>
</dbReference>
<dbReference type="HOGENOM" id="CLU_023194_25_0_1"/>
<feature type="domain" description="Gfo/Idh/MocA-like oxidoreductase N-terminal" evidence="1">
    <location>
        <begin position="42"/>
        <end position="169"/>
    </location>
</feature>
<evidence type="ECO:0000313" key="3">
    <source>
        <dbReference type="EMBL" id="EHN00951.1"/>
    </source>
</evidence>
<keyword evidence="4" id="KW-1185">Reference proteome</keyword>
<organism evidence="3 4">
    <name type="scientific">Saccharomyces cerevisiae x Saccharomyces kudriavzevii (strain VIN7)</name>
    <name type="common">Yeast</name>
    <dbReference type="NCBI Taxonomy" id="1095631"/>
    <lineage>
        <taxon>Eukaryota</taxon>
        <taxon>Fungi</taxon>
        <taxon>Dikarya</taxon>
        <taxon>Ascomycota</taxon>
        <taxon>Saccharomycotina</taxon>
        <taxon>Saccharomycetes</taxon>
        <taxon>Saccharomycetales</taxon>
        <taxon>Saccharomycetaceae</taxon>
        <taxon>Saccharomyces</taxon>
    </lineage>
</organism>
<dbReference type="InterPro" id="IPR055080">
    <property type="entry name" value="Gal80p-like_C"/>
</dbReference>
<protein>
    <submittedName>
        <fullName evidence="3">Gal80p</fullName>
    </submittedName>
</protein>
<evidence type="ECO:0000259" key="1">
    <source>
        <dbReference type="Pfam" id="PF01408"/>
    </source>
</evidence>
<dbReference type="Proteomes" id="UP000009009">
    <property type="component" value="Unassembled WGS sequence"/>
</dbReference>
<sequence>MPLLVLLTNLQRSTVGLFVSTPLIMDYSKGSSVFTVPKTAPIRVGFVGLNATKGWAIKTHYPAILQLSSQFQITALYSPEIETSIATIQRLKLGNATAFPTLKSFASSATVDMIVVTIQVSSHYEVLMSLLKYSQSNPNFKYLFVEWALACSLDQAESIYKAAAERGLQTIISLQGRKSPYILRAKELISQGYIGDINSIEIAGNGGWYGYERPAKSPKYIYEMGNGVDLVSTTFGHTIDILQYMTSSYFSRIHAMVFNNIPEQELIDEYGNRLGQRVPKTVPDHLLFQGTLLNGNVPVSCSFKGGKPTKKFTKNLVIDIHGTKGDLKLEGDAGFAEISNLVLYYSGMSENDFPSANGQQPRVGSGYDAGKEIMEVYHLRSYNAVIGNIHRLYQSISDFHYNTKKISALPSQFVMQGFDFEGFPTFMDALILHRLIESVYRSNMMGSTLNVSNISHCSL</sequence>
<dbReference type="PANTHER" id="PTHR43708">
    <property type="entry name" value="CONSERVED EXPRESSED OXIDOREDUCTASE (EUROFUNG)"/>
    <property type="match status" value="1"/>
</dbReference>
<dbReference type="PhylomeDB" id="H0GZ09"/>
<dbReference type="GO" id="GO:0000166">
    <property type="term" value="F:nucleotide binding"/>
    <property type="evidence" value="ECO:0007669"/>
    <property type="project" value="InterPro"/>
</dbReference>
<dbReference type="Gene3D" id="3.30.360.10">
    <property type="entry name" value="Dihydrodipicolinate Reductase, domain 2"/>
    <property type="match status" value="1"/>
</dbReference>
<feature type="domain" description="Gal80p-like C-terminal" evidence="2">
    <location>
        <begin position="180"/>
        <end position="331"/>
    </location>
</feature>
<dbReference type="InterPro" id="IPR051317">
    <property type="entry name" value="Gfo/Idh/MocA_oxidoreduct"/>
</dbReference>
<dbReference type="EMBL" id="AGVY01000323">
    <property type="protein sequence ID" value="EHN00951.1"/>
    <property type="molecule type" value="Genomic_DNA"/>
</dbReference>
<dbReference type="Pfam" id="PF01408">
    <property type="entry name" value="GFO_IDH_MocA"/>
    <property type="match status" value="1"/>
</dbReference>
<dbReference type="Pfam" id="PF22685">
    <property type="entry name" value="Gal80p_C-like"/>
    <property type="match status" value="1"/>
</dbReference>
<proteinExistence type="predicted"/>
<dbReference type="SUPFAM" id="SSF51735">
    <property type="entry name" value="NAD(P)-binding Rossmann-fold domains"/>
    <property type="match status" value="2"/>
</dbReference>
<accession>H0GZ09</accession>
<dbReference type="OrthoDB" id="64915at2759"/>
<comment type="caution">
    <text evidence="3">The sequence shown here is derived from an EMBL/GenBank/DDBJ whole genome shotgun (WGS) entry which is preliminary data.</text>
</comment>